<dbReference type="InterPro" id="IPR000085">
    <property type="entry name" value="RuvA"/>
</dbReference>
<name>A0A2M7G5G6_9BACT</name>
<dbReference type="SUPFAM" id="SSF47781">
    <property type="entry name" value="RuvA domain 2-like"/>
    <property type="match status" value="1"/>
</dbReference>
<protein>
    <recommendedName>
        <fullName evidence="6">Holliday junction branch migration complex subunit RuvA</fullName>
    </recommendedName>
</protein>
<organism evidence="8 9">
    <name type="scientific">bacterium (Candidatus Blackallbacteria) CG17_big_fil_post_rev_8_21_14_2_50_48_46</name>
    <dbReference type="NCBI Taxonomy" id="2014261"/>
    <lineage>
        <taxon>Bacteria</taxon>
        <taxon>Candidatus Blackallbacteria</taxon>
    </lineage>
</organism>
<evidence type="ECO:0000256" key="6">
    <source>
        <dbReference type="HAMAP-Rule" id="MF_00031"/>
    </source>
</evidence>
<evidence type="ECO:0000256" key="2">
    <source>
        <dbReference type="ARBA" id="ARBA00022763"/>
    </source>
</evidence>
<evidence type="ECO:0000256" key="5">
    <source>
        <dbReference type="ARBA" id="ARBA00023204"/>
    </source>
</evidence>
<evidence type="ECO:0000259" key="7">
    <source>
        <dbReference type="SMART" id="SM00278"/>
    </source>
</evidence>
<feature type="domain" description="Helix-hairpin-helix DNA-binding motif class 1" evidence="7">
    <location>
        <begin position="87"/>
        <end position="106"/>
    </location>
</feature>
<reference evidence="8 9" key="1">
    <citation type="submission" date="2017-09" db="EMBL/GenBank/DDBJ databases">
        <title>Depth-based differentiation of microbial function through sediment-hosted aquifers and enrichment of novel symbionts in the deep terrestrial subsurface.</title>
        <authorList>
            <person name="Probst A.J."/>
            <person name="Ladd B."/>
            <person name="Jarett J.K."/>
            <person name="Geller-Mcgrath D.E."/>
            <person name="Sieber C.M."/>
            <person name="Emerson J.B."/>
            <person name="Anantharaman K."/>
            <person name="Thomas B.C."/>
            <person name="Malmstrom R."/>
            <person name="Stieglmeier M."/>
            <person name="Klingl A."/>
            <person name="Woyke T."/>
            <person name="Ryan C.M."/>
            <person name="Banfield J.F."/>
        </authorList>
    </citation>
    <scope>NUCLEOTIDE SEQUENCE [LARGE SCALE GENOMIC DNA]</scope>
    <source>
        <strain evidence="8">CG17_big_fil_post_rev_8_21_14_2_50_48_46</strain>
    </source>
</reference>
<evidence type="ECO:0000256" key="4">
    <source>
        <dbReference type="ARBA" id="ARBA00023172"/>
    </source>
</evidence>
<comment type="similarity">
    <text evidence="6">Belongs to the RuvA family.</text>
</comment>
<dbReference type="InterPro" id="IPR010994">
    <property type="entry name" value="RuvA_2-like"/>
</dbReference>
<dbReference type="GO" id="GO:0009378">
    <property type="term" value="F:four-way junction helicase activity"/>
    <property type="evidence" value="ECO:0007669"/>
    <property type="project" value="InterPro"/>
</dbReference>
<accession>A0A2M7G5G6</accession>
<keyword evidence="4 6" id="KW-0233">DNA recombination</keyword>
<feature type="domain" description="Helix-hairpin-helix DNA-binding motif class 1" evidence="7">
    <location>
        <begin position="122"/>
        <end position="141"/>
    </location>
</feature>
<dbReference type="Proteomes" id="UP000231019">
    <property type="component" value="Unassembled WGS sequence"/>
</dbReference>
<dbReference type="InterPro" id="IPR012340">
    <property type="entry name" value="NA-bd_OB-fold"/>
</dbReference>
<comment type="subunit">
    <text evidence="6">Homotetramer. Forms an RuvA(8)-RuvB(12)-Holliday junction (HJ) complex. HJ DNA is sandwiched between 2 RuvA tetramers; dsDNA enters through RuvA and exits via RuvB. An RuvB hexamer assembles on each DNA strand where it exits the tetramer. Each RuvB hexamer is contacted by two RuvA subunits (via domain III) on 2 adjacent RuvB subunits; this complex drives branch migration. In the full resolvosome a probable DNA-RuvA(4)-RuvB(12)-RuvC(2) complex forms which resolves the HJ.</text>
</comment>
<dbReference type="InterPro" id="IPR013849">
    <property type="entry name" value="DNA_helicase_Holl-junc_RuvA_I"/>
</dbReference>
<feature type="region of interest" description="Domain III" evidence="6">
    <location>
        <begin position="167"/>
        <end position="213"/>
    </location>
</feature>
<keyword evidence="5 6" id="KW-0234">DNA repair</keyword>
<dbReference type="SUPFAM" id="SSF50249">
    <property type="entry name" value="Nucleic acid-binding proteins"/>
    <property type="match status" value="1"/>
</dbReference>
<dbReference type="Pfam" id="PF14520">
    <property type="entry name" value="HHH_5"/>
    <property type="match status" value="1"/>
</dbReference>
<dbReference type="InterPro" id="IPR003583">
    <property type="entry name" value="Hlx-hairpin-Hlx_DNA-bd_motif"/>
</dbReference>
<dbReference type="GO" id="GO:0006310">
    <property type="term" value="P:DNA recombination"/>
    <property type="evidence" value="ECO:0007669"/>
    <property type="project" value="UniProtKB-UniRule"/>
</dbReference>
<comment type="caution">
    <text evidence="8">The sequence shown here is derived from an EMBL/GenBank/DDBJ whole genome shotgun (WGS) entry which is preliminary data.</text>
</comment>
<keyword evidence="3 6" id="KW-0238">DNA-binding</keyword>
<dbReference type="EMBL" id="PFFQ01000027">
    <property type="protein sequence ID" value="PIW17162.1"/>
    <property type="molecule type" value="Genomic_DNA"/>
</dbReference>
<dbReference type="GO" id="GO:0005524">
    <property type="term" value="F:ATP binding"/>
    <property type="evidence" value="ECO:0007669"/>
    <property type="project" value="InterPro"/>
</dbReference>
<gene>
    <name evidence="6 8" type="primary">ruvA</name>
    <name evidence="8" type="ORF">COW36_09915</name>
</gene>
<evidence type="ECO:0000256" key="3">
    <source>
        <dbReference type="ARBA" id="ARBA00023125"/>
    </source>
</evidence>
<proteinExistence type="inferred from homology"/>
<dbReference type="GO" id="GO:0006281">
    <property type="term" value="P:DNA repair"/>
    <property type="evidence" value="ECO:0007669"/>
    <property type="project" value="UniProtKB-UniRule"/>
</dbReference>
<evidence type="ECO:0000313" key="9">
    <source>
        <dbReference type="Proteomes" id="UP000231019"/>
    </source>
</evidence>
<comment type="subcellular location">
    <subcellularLocation>
        <location evidence="6">Cytoplasm</location>
    </subcellularLocation>
</comment>
<dbReference type="GO" id="GO:0048476">
    <property type="term" value="C:Holliday junction resolvase complex"/>
    <property type="evidence" value="ECO:0007669"/>
    <property type="project" value="UniProtKB-UniRule"/>
</dbReference>
<comment type="function">
    <text evidence="6">The RuvA-RuvB-RuvC complex processes Holliday junction (HJ) DNA during genetic recombination and DNA repair, while the RuvA-RuvB complex plays an important role in the rescue of blocked DNA replication forks via replication fork reversal (RFR). RuvA specifically binds to HJ cruciform DNA, conferring on it an open structure. The RuvB hexamer acts as an ATP-dependent pump, pulling dsDNA into and through the RuvAB complex. HJ branch migration allows RuvC to scan DNA until it finds its consensus sequence, where it cleaves and resolves the cruciform DNA.</text>
</comment>
<dbReference type="HAMAP" id="MF_00031">
    <property type="entry name" value="DNA_HJ_migration_RuvA"/>
    <property type="match status" value="1"/>
</dbReference>
<dbReference type="Gene3D" id="2.40.50.140">
    <property type="entry name" value="Nucleic acid-binding proteins"/>
    <property type="match status" value="1"/>
</dbReference>
<dbReference type="AlphaFoldDB" id="A0A2M7G5G6"/>
<dbReference type="Pfam" id="PF01330">
    <property type="entry name" value="RuvA_N"/>
    <property type="match status" value="1"/>
</dbReference>
<evidence type="ECO:0000256" key="1">
    <source>
        <dbReference type="ARBA" id="ARBA00022490"/>
    </source>
</evidence>
<comment type="domain">
    <text evidence="6">Has three domains with a flexible linker between the domains II and III and assumes an 'L' shape. Domain III is highly mobile and contacts RuvB.</text>
</comment>
<keyword evidence="2 6" id="KW-0227">DNA damage</keyword>
<dbReference type="GO" id="GO:0005737">
    <property type="term" value="C:cytoplasm"/>
    <property type="evidence" value="ECO:0007669"/>
    <property type="project" value="UniProtKB-SubCell"/>
</dbReference>
<keyword evidence="1 6" id="KW-0963">Cytoplasm</keyword>
<comment type="caution">
    <text evidence="6">Lacks conserved residue(s) required for the propagation of feature annotation.</text>
</comment>
<sequence length="213" mass="22773">MGYPLESGQGAGGVIAFLRGIPAAFGPSSVTLDVQGVGYEVQLSERYRLQLQAAGKAEVTLLTWLAHREDSMELFGFESRQEKELFLLLNRVSGVGLRTALAIVSALEVSEIITAIAGNQPKVLTRAPGIGQKTAQRIILELREKLAKIYPDLPVSTSAGPLEPGIQEEVEVTLLALGYGPDEIARAWGLLPASENPADADAVIRFLLTQLGP</sequence>
<dbReference type="NCBIfam" id="TIGR00084">
    <property type="entry name" value="ruvA"/>
    <property type="match status" value="1"/>
</dbReference>
<dbReference type="Gene3D" id="1.10.150.20">
    <property type="entry name" value="5' to 3' exonuclease, C-terminal subdomain"/>
    <property type="match status" value="1"/>
</dbReference>
<evidence type="ECO:0000313" key="8">
    <source>
        <dbReference type="EMBL" id="PIW17162.1"/>
    </source>
</evidence>
<dbReference type="SMART" id="SM00278">
    <property type="entry name" value="HhH1"/>
    <property type="match status" value="2"/>
</dbReference>
<dbReference type="GO" id="GO:0000400">
    <property type="term" value="F:four-way junction DNA binding"/>
    <property type="evidence" value="ECO:0007669"/>
    <property type="project" value="UniProtKB-UniRule"/>
</dbReference>